<dbReference type="InterPro" id="IPR018715">
    <property type="entry name" value="DUF2239"/>
</dbReference>
<gene>
    <name evidence="1" type="ORF">NZK81_16380</name>
</gene>
<accession>A0ABT2I8J4</accession>
<name>A0ABT2I8J4_9SPHN</name>
<dbReference type="Pfam" id="PF09998">
    <property type="entry name" value="DUF2239"/>
    <property type="match status" value="1"/>
</dbReference>
<reference evidence="1" key="1">
    <citation type="submission" date="2022-09" db="EMBL/GenBank/DDBJ databases">
        <title>Novosphingobium sp. Nov., a polycyclic aromatic hydrocarbon-degrading bacterium isolated form mangrove sediments in HongKong.</title>
        <authorList>
            <person name="Hu Z."/>
        </authorList>
    </citation>
    <scope>NUCLEOTIDE SEQUENCE</scope>
    <source>
        <strain evidence="1">HK4-1</strain>
    </source>
</reference>
<protein>
    <submittedName>
        <fullName evidence="1">DUF2239 family protein</fullName>
    </submittedName>
</protein>
<proteinExistence type="predicted"/>
<dbReference type="Proteomes" id="UP001165583">
    <property type="component" value="Unassembled WGS sequence"/>
</dbReference>
<organism evidence="1 2">
    <name type="scientific">Novosphingobium mangrovi</name>
    <name type="common">ex Huang et al. 2023</name>
    <dbReference type="NCBI Taxonomy" id="2976432"/>
    <lineage>
        <taxon>Bacteria</taxon>
        <taxon>Pseudomonadati</taxon>
        <taxon>Pseudomonadota</taxon>
        <taxon>Alphaproteobacteria</taxon>
        <taxon>Sphingomonadales</taxon>
        <taxon>Sphingomonadaceae</taxon>
        <taxon>Novosphingobium</taxon>
    </lineage>
</organism>
<evidence type="ECO:0000313" key="2">
    <source>
        <dbReference type="Proteomes" id="UP001165583"/>
    </source>
</evidence>
<comment type="caution">
    <text evidence="1">The sequence shown here is derived from an EMBL/GenBank/DDBJ whole genome shotgun (WGS) entry which is preliminary data.</text>
</comment>
<dbReference type="EMBL" id="JANZXA010000012">
    <property type="protein sequence ID" value="MCT2401126.1"/>
    <property type="molecule type" value="Genomic_DNA"/>
</dbReference>
<dbReference type="RefSeq" id="WP_260047152.1">
    <property type="nucleotide sequence ID" value="NZ_JANZXA010000012.1"/>
</dbReference>
<evidence type="ECO:0000313" key="1">
    <source>
        <dbReference type="EMBL" id="MCT2401126.1"/>
    </source>
</evidence>
<sequence>MTDLCTAFLDGKRIARGTRRELVATLRGHQAGVLVFDDETGKVVDLDWRESEAPAAAPARKRGRPKLGVTAREVTLLPRHWDWLNRQPGGASQALRRLVDAARKAEDGRASRRVAQERAYRFMSAMAGDFPGFEQASRLLFADDPEGLAQTIAPWPADVREYVMALLHSSEGDTP</sequence>
<keyword evidence="2" id="KW-1185">Reference proteome</keyword>